<dbReference type="EMBL" id="CM000834">
    <property type="protein sequence ID" value="KRH77936.1"/>
    <property type="molecule type" value="Genomic_DNA"/>
</dbReference>
<accession>A0A0R0LG30</accession>
<organism evidence="2">
    <name type="scientific">Glycine max</name>
    <name type="common">Soybean</name>
    <name type="synonym">Glycine hispida</name>
    <dbReference type="NCBI Taxonomy" id="3847"/>
    <lineage>
        <taxon>Eukaryota</taxon>
        <taxon>Viridiplantae</taxon>
        <taxon>Streptophyta</taxon>
        <taxon>Embryophyta</taxon>
        <taxon>Tracheophyta</taxon>
        <taxon>Spermatophyta</taxon>
        <taxon>Magnoliopsida</taxon>
        <taxon>eudicotyledons</taxon>
        <taxon>Gunneridae</taxon>
        <taxon>Pentapetalae</taxon>
        <taxon>rosids</taxon>
        <taxon>fabids</taxon>
        <taxon>Fabales</taxon>
        <taxon>Fabaceae</taxon>
        <taxon>Papilionoideae</taxon>
        <taxon>50 kb inversion clade</taxon>
        <taxon>NPAAA clade</taxon>
        <taxon>indigoferoid/millettioid clade</taxon>
        <taxon>Phaseoleae</taxon>
        <taxon>Glycine</taxon>
        <taxon>Glycine subgen. Soja</taxon>
    </lineage>
</organism>
<dbReference type="Proteomes" id="UP000008827">
    <property type="component" value="Chromosome 1"/>
</dbReference>
<keyword evidence="4" id="KW-1185">Reference proteome</keyword>
<keyword evidence="1" id="KW-0732">Signal</keyword>
<dbReference type="AlphaFoldDB" id="A0A0R0LG30"/>
<evidence type="ECO:0000313" key="4">
    <source>
        <dbReference type="Proteomes" id="UP000008827"/>
    </source>
</evidence>
<dbReference type="PaxDb" id="3847-GLYMA01G45390.5"/>
<sequence length="77" mass="8322">MCGILTLRTTDLVLALGNMGLCVAGSASEAMPRKLASSSIGERLVFHLPHPVWILASGYDDVGMILLFEELKIFCDI</sequence>
<proteinExistence type="predicted"/>
<evidence type="ECO:0000256" key="1">
    <source>
        <dbReference type="SAM" id="SignalP"/>
    </source>
</evidence>
<reference evidence="2" key="3">
    <citation type="submission" date="2018-07" db="EMBL/GenBank/DDBJ databases">
        <title>WGS assembly of Glycine max.</title>
        <authorList>
            <person name="Schmutz J."/>
            <person name="Cannon S."/>
            <person name="Schlueter J."/>
            <person name="Ma J."/>
            <person name="Mitros T."/>
            <person name="Nelson W."/>
            <person name="Hyten D."/>
            <person name="Song Q."/>
            <person name="Thelen J."/>
            <person name="Cheng J."/>
            <person name="Xu D."/>
            <person name="Hellsten U."/>
            <person name="May G."/>
            <person name="Yu Y."/>
            <person name="Sakurai T."/>
            <person name="Umezawa T."/>
            <person name="Bhattacharyya M."/>
            <person name="Sandhu D."/>
            <person name="Valliyodan B."/>
            <person name="Lindquist E."/>
            <person name="Peto M."/>
            <person name="Grant D."/>
            <person name="Shu S."/>
            <person name="Goodstein D."/>
            <person name="Barry K."/>
            <person name="Futrell-Griggs M."/>
            <person name="Abernathy B."/>
            <person name="Du J."/>
            <person name="Tian Z."/>
            <person name="Zhu L."/>
            <person name="Gill N."/>
            <person name="Joshi T."/>
            <person name="Libault M."/>
            <person name="Sethuraman A."/>
            <person name="Zhang X."/>
            <person name="Shinozaki K."/>
            <person name="Nguyen H."/>
            <person name="Wing R."/>
            <person name="Cregan P."/>
            <person name="Specht J."/>
            <person name="Grimwood J."/>
            <person name="Rokhsar D."/>
            <person name="Stacey G."/>
            <person name="Shoemaker R."/>
            <person name="Jackson S."/>
        </authorList>
    </citation>
    <scope>NUCLEOTIDE SEQUENCE</scope>
    <source>
        <tissue evidence="2">Callus</tissue>
    </source>
</reference>
<feature type="signal peptide" evidence="1">
    <location>
        <begin position="1"/>
        <end position="15"/>
    </location>
</feature>
<feature type="chain" id="PRO_5014522413" evidence="1">
    <location>
        <begin position="16"/>
        <end position="77"/>
    </location>
</feature>
<evidence type="ECO:0000313" key="2">
    <source>
        <dbReference type="EMBL" id="KRH77936.1"/>
    </source>
</evidence>
<reference evidence="2 3" key="1">
    <citation type="journal article" date="2010" name="Nature">
        <title>Genome sequence of the palaeopolyploid soybean.</title>
        <authorList>
            <person name="Schmutz J."/>
            <person name="Cannon S.B."/>
            <person name="Schlueter J."/>
            <person name="Ma J."/>
            <person name="Mitros T."/>
            <person name="Nelson W."/>
            <person name="Hyten D.L."/>
            <person name="Song Q."/>
            <person name="Thelen J.J."/>
            <person name="Cheng J."/>
            <person name="Xu D."/>
            <person name="Hellsten U."/>
            <person name="May G.D."/>
            <person name="Yu Y."/>
            <person name="Sakurai T."/>
            <person name="Umezawa T."/>
            <person name="Bhattacharyya M.K."/>
            <person name="Sandhu D."/>
            <person name="Valliyodan B."/>
            <person name="Lindquist E."/>
            <person name="Peto M."/>
            <person name="Grant D."/>
            <person name="Shu S."/>
            <person name="Goodstein D."/>
            <person name="Barry K."/>
            <person name="Futrell-Griggs M."/>
            <person name="Abernathy B."/>
            <person name="Du J."/>
            <person name="Tian Z."/>
            <person name="Zhu L."/>
            <person name="Gill N."/>
            <person name="Joshi T."/>
            <person name="Libault M."/>
            <person name="Sethuraman A."/>
            <person name="Zhang X.-C."/>
            <person name="Shinozaki K."/>
            <person name="Nguyen H.T."/>
            <person name="Wing R.A."/>
            <person name="Cregan P."/>
            <person name="Specht J."/>
            <person name="Grimwood J."/>
            <person name="Rokhsar D."/>
            <person name="Stacey G."/>
            <person name="Shoemaker R.C."/>
            <person name="Jackson S.A."/>
        </authorList>
    </citation>
    <scope>NUCLEOTIDE SEQUENCE</scope>
    <source>
        <strain evidence="3">cv. Williams 82</strain>
        <tissue evidence="2">Callus</tissue>
    </source>
</reference>
<name>A0A0R0LG30_SOYBN</name>
<dbReference type="EnsemblPlants" id="KRH77936">
    <property type="protein sequence ID" value="KRH77936"/>
    <property type="gene ID" value="GLYMA_01G242900"/>
</dbReference>
<reference evidence="3" key="2">
    <citation type="submission" date="2018-02" db="UniProtKB">
        <authorList>
            <consortium name="EnsemblPlants"/>
        </authorList>
    </citation>
    <scope>IDENTIFICATION</scope>
    <source>
        <strain evidence="3">Williams 82</strain>
    </source>
</reference>
<dbReference type="InParanoid" id="A0A0R0LG30"/>
<dbReference type="Gramene" id="KRH77936">
    <property type="protein sequence ID" value="KRH77936"/>
    <property type="gene ID" value="GLYMA_01G242900"/>
</dbReference>
<evidence type="ECO:0000313" key="3">
    <source>
        <dbReference type="EnsemblPlants" id="KRH77936"/>
    </source>
</evidence>
<protein>
    <submittedName>
        <fullName evidence="2 3">Uncharacterized protein</fullName>
    </submittedName>
</protein>
<gene>
    <name evidence="2" type="ORF">GLYMA_01G242900</name>
</gene>